<dbReference type="OrthoDB" id="2429120at2759"/>
<reference evidence="1" key="1">
    <citation type="submission" date="2021-06" db="EMBL/GenBank/DDBJ databases">
        <authorList>
            <person name="Kallberg Y."/>
            <person name="Tangrot J."/>
            <person name="Rosling A."/>
        </authorList>
    </citation>
    <scope>NUCLEOTIDE SEQUENCE</scope>
    <source>
        <strain evidence="1">MA453B</strain>
    </source>
</reference>
<organism evidence="1 2">
    <name type="scientific">Dentiscutata erythropus</name>
    <dbReference type="NCBI Taxonomy" id="1348616"/>
    <lineage>
        <taxon>Eukaryota</taxon>
        <taxon>Fungi</taxon>
        <taxon>Fungi incertae sedis</taxon>
        <taxon>Mucoromycota</taxon>
        <taxon>Glomeromycotina</taxon>
        <taxon>Glomeromycetes</taxon>
        <taxon>Diversisporales</taxon>
        <taxon>Gigasporaceae</taxon>
        <taxon>Dentiscutata</taxon>
    </lineage>
</organism>
<protein>
    <submittedName>
        <fullName evidence="1">13372_t:CDS:1</fullName>
    </submittedName>
</protein>
<gene>
    <name evidence="1" type="ORF">DERYTH_LOCUS20880</name>
</gene>
<name>A0A9N9NZK9_9GLOM</name>
<dbReference type="Proteomes" id="UP000789405">
    <property type="component" value="Unassembled WGS sequence"/>
</dbReference>
<dbReference type="AlphaFoldDB" id="A0A9N9NZK9"/>
<keyword evidence="2" id="KW-1185">Reference proteome</keyword>
<dbReference type="EMBL" id="CAJVPY010025485">
    <property type="protein sequence ID" value="CAG8788321.1"/>
    <property type="molecule type" value="Genomic_DNA"/>
</dbReference>
<sequence length="84" mass="9415">IVGDNPNNPFVVLKTADEINLNDLTASDESNSDGPYQPCSDGLDDDTFVEPDDNNFSEIKKRRTKYTRDWLMGPGIMKFTLSTN</sequence>
<evidence type="ECO:0000313" key="1">
    <source>
        <dbReference type="EMBL" id="CAG8788321.1"/>
    </source>
</evidence>
<accession>A0A9N9NZK9</accession>
<feature type="non-terminal residue" evidence="1">
    <location>
        <position position="1"/>
    </location>
</feature>
<evidence type="ECO:0000313" key="2">
    <source>
        <dbReference type="Proteomes" id="UP000789405"/>
    </source>
</evidence>
<proteinExistence type="predicted"/>
<comment type="caution">
    <text evidence="1">The sequence shown here is derived from an EMBL/GenBank/DDBJ whole genome shotgun (WGS) entry which is preliminary data.</text>
</comment>